<dbReference type="InterPro" id="IPR052391">
    <property type="entry name" value="E3_Ligase-Neurotoxin"/>
</dbReference>
<proteinExistence type="predicted"/>
<dbReference type="Gene3D" id="1.25.40.20">
    <property type="entry name" value="Ankyrin repeat-containing domain"/>
    <property type="match status" value="1"/>
</dbReference>
<feature type="region of interest" description="Disordered" evidence="2">
    <location>
        <begin position="304"/>
        <end position="324"/>
    </location>
</feature>
<dbReference type="eggNOG" id="ENOG502TGQN">
    <property type="taxonomic scope" value="Eukaryota"/>
</dbReference>
<evidence type="ECO:0000256" key="1">
    <source>
        <dbReference type="PROSITE-ProRule" id="PRU00023"/>
    </source>
</evidence>
<dbReference type="InParanoid" id="W3WRF3"/>
<name>W3WRF3_PESFW</name>
<reference evidence="4" key="1">
    <citation type="journal article" date="2015" name="BMC Genomics">
        <title>Genomic and transcriptomic analysis of the endophytic fungus Pestalotiopsis fici reveals its lifestyle and high potential for synthesis of natural products.</title>
        <authorList>
            <person name="Wang X."/>
            <person name="Zhang X."/>
            <person name="Liu L."/>
            <person name="Xiang M."/>
            <person name="Wang W."/>
            <person name="Sun X."/>
            <person name="Che Y."/>
            <person name="Guo L."/>
            <person name="Liu G."/>
            <person name="Guo L."/>
            <person name="Wang C."/>
            <person name="Yin W.B."/>
            <person name="Stadler M."/>
            <person name="Zhang X."/>
            <person name="Liu X."/>
        </authorList>
    </citation>
    <scope>NUCLEOTIDE SEQUENCE [LARGE SCALE GENOMIC DNA]</scope>
    <source>
        <strain evidence="4">W106-1 / CGMCC3.15140</strain>
    </source>
</reference>
<dbReference type="EMBL" id="KI912117">
    <property type="protein sequence ID" value="ETS76428.1"/>
    <property type="molecule type" value="Genomic_DNA"/>
</dbReference>
<evidence type="ECO:0000313" key="3">
    <source>
        <dbReference type="EMBL" id="ETS76428.1"/>
    </source>
</evidence>
<dbReference type="Pfam" id="PF00023">
    <property type="entry name" value="Ank"/>
    <property type="match status" value="1"/>
</dbReference>
<dbReference type="RefSeq" id="XP_007838587.1">
    <property type="nucleotide sequence ID" value="XM_007840396.1"/>
</dbReference>
<dbReference type="SMART" id="SM00248">
    <property type="entry name" value="ANK"/>
    <property type="match status" value="2"/>
</dbReference>
<dbReference type="PROSITE" id="PS50088">
    <property type="entry name" value="ANK_REPEAT"/>
    <property type="match status" value="1"/>
</dbReference>
<dbReference type="InterPro" id="IPR036770">
    <property type="entry name" value="Ankyrin_rpt-contain_sf"/>
</dbReference>
<dbReference type="InterPro" id="IPR002110">
    <property type="entry name" value="Ankyrin_rpt"/>
</dbReference>
<keyword evidence="4" id="KW-1185">Reference proteome</keyword>
<dbReference type="HOGENOM" id="CLU_776252_0_0_1"/>
<gene>
    <name evidence="3" type="ORF">PFICI_11815</name>
</gene>
<evidence type="ECO:0000313" key="4">
    <source>
        <dbReference type="Proteomes" id="UP000030651"/>
    </source>
</evidence>
<dbReference type="KEGG" id="pfy:PFICI_11815"/>
<keyword evidence="1" id="KW-0040">ANK repeat</keyword>
<protein>
    <submittedName>
        <fullName evidence="3">Uncharacterized protein</fullName>
    </submittedName>
</protein>
<accession>W3WRF3</accession>
<dbReference type="PROSITE" id="PS50297">
    <property type="entry name" value="ANK_REP_REGION"/>
    <property type="match status" value="1"/>
</dbReference>
<sequence length="383" mass="41514">MESSSPQAMCYRQAALAVLKGDLSTRDALQACLAHLGHDGALHLDDNELGDRILGELFWKGDFGPVAACIKLCESAPLPDIVHGKVHFLDDQATANQSQVDQLLSIFLAATSESARLEDLQSLPGSEIMGSALFRQALIITAISINNLNLAKELTYDATLPLPPDEQQCVFKMHISPFSTRHRVPECLLVPLINAGWLQASPEYLGQAACSEDAAYGIALFEALQNGGVDLYSNPIYGEALLRAAVTTSQPELVEYLRARFPLPLTDDMVIQAVEARNAGGVEMLRYLLDHNLDVNHLRSDDILGSDPRDRAERDYAAGTGPMPISETKTALHAAAAKGNHEAMAYLLERGADKKLKDGLGHTAQDIAEARGLVEALELLKRD</sequence>
<dbReference type="OrthoDB" id="341259at2759"/>
<dbReference type="Proteomes" id="UP000030651">
    <property type="component" value="Unassembled WGS sequence"/>
</dbReference>
<dbReference type="GeneID" id="19276828"/>
<dbReference type="PANTHER" id="PTHR24133:SF40">
    <property type="entry name" value="ANKYRIN REPEAT DOMAIN 44"/>
    <property type="match status" value="1"/>
</dbReference>
<evidence type="ECO:0000256" key="2">
    <source>
        <dbReference type="SAM" id="MobiDB-lite"/>
    </source>
</evidence>
<feature type="repeat" description="ANK" evidence="1">
    <location>
        <begin position="327"/>
        <end position="359"/>
    </location>
</feature>
<dbReference type="SUPFAM" id="SSF48403">
    <property type="entry name" value="Ankyrin repeat"/>
    <property type="match status" value="1"/>
</dbReference>
<dbReference type="AlphaFoldDB" id="W3WRF3"/>
<dbReference type="OMA" id="WILHERS"/>
<dbReference type="PANTHER" id="PTHR24133">
    <property type="entry name" value="ANKYRIN DOMAIN-CONTAINING"/>
    <property type="match status" value="1"/>
</dbReference>
<feature type="compositionally biased region" description="Basic and acidic residues" evidence="2">
    <location>
        <begin position="304"/>
        <end position="316"/>
    </location>
</feature>
<organism evidence="3 4">
    <name type="scientific">Pestalotiopsis fici (strain W106-1 / CGMCC3.15140)</name>
    <dbReference type="NCBI Taxonomy" id="1229662"/>
    <lineage>
        <taxon>Eukaryota</taxon>
        <taxon>Fungi</taxon>
        <taxon>Dikarya</taxon>
        <taxon>Ascomycota</taxon>
        <taxon>Pezizomycotina</taxon>
        <taxon>Sordariomycetes</taxon>
        <taxon>Xylariomycetidae</taxon>
        <taxon>Amphisphaeriales</taxon>
        <taxon>Sporocadaceae</taxon>
        <taxon>Pestalotiopsis</taxon>
    </lineage>
</organism>